<dbReference type="GO" id="GO:0004930">
    <property type="term" value="F:G protein-coupled receptor activity"/>
    <property type="evidence" value="ECO:0007669"/>
    <property type="project" value="UniProtKB-KW"/>
</dbReference>
<dbReference type="PROSITE" id="PS50262">
    <property type="entry name" value="G_PROTEIN_RECEP_F1_2"/>
    <property type="match status" value="1"/>
</dbReference>
<feature type="transmembrane region" description="Helical" evidence="10">
    <location>
        <begin position="124"/>
        <end position="145"/>
    </location>
</feature>
<comment type="caution">
    <text evidence="12">The sequence shown here is derived from an EMBL/GenBank/DDBJ whole genome shotgun (WGS) entry which is preliminary data.</text>
</comment>
<dbReference type="SUPFAM" id="SSF81321">
    <property type="entry name" value="Family A G protein-coupled receptor-like"/>
    <property type="match status" value="1"/>
</dbReference>
<accession>A0AAD8CQ52</accession>
<evidence type="ECO:0000313" key="12">
    <source>
        <dbReference type="EMBL" id="KAK1155124.1"/>
    </source>
</evidence>
<feature type="transmembrane region" description="Helical" evidence="10">
    <location>
        <begin position="77"/>
        <end position="103"/>
    </location>
</feature>
<keyword evidence="4 10" id="KW-1133">Transmembrane helix</keyword>
<reference evidence="12" key="1">
    <citation type="submission" date="2022-02" db="EMBL/GenBank/DDBJ databases">
        <title>Atlantic sturgeon de novo genome assembly.</title>
        <authorList>
            <person name="Stock M."/>
            <person name="Klopp C."/>
            <person name="Guiguen Y."/>
            <person name="Cabau C."/>
            <person name="Parinello H."/>
            <person name="Santidrian Yebra-Pimentel E."/>
            <person name="Kuhl H."/>
            <person name="Dirks R.P."/>
            <person name="Guessner J."/>
            <person name="Wuertz S."/>
            <person name="Du K."/>
            <person name="Schartl M."/>
        </authorList>
    </citation>
    <scope>NUCLEOTIDE SEQUENCE</scope>
    <source>
        <strain evidence="12">STURGEONOMICS-FGT-2020</strain>
        <tissue evidence="12">Whole blood</tissue>
    </source>
</reference>
<keyword evidence="2" id="KW-1003">Cell membrane</keyword>
<evidence type="ECO:0000259" key="11">
    <source>
        <dbReference type="PROSITE" id="PS50262"/>
    </source>
</evidence>
<feature type="domain" description="G-protein coupled receptors family 1 profile" evidence="11">
    <location>
        <begin position="22"/>
        <end position="327"/>
    </location>
</feature>
<feature type="transmembrane region" description="Helical" evidence="10">
    <location>
        <begin position="218"/>
        <end position="239"/>
    </location>
</feature>
<feature type="transmembrane region" description="Helical" evidence="10">
    <location>
        <begin position="272"/>
        <end position="291"/>
    </location>
</feature>
<evidence type="ECO:0000256" key="8">
    <source>
        <dbReference type="ARBA" id="ARBA00023180"/>
    </source>
</evidence>
<gene>
    <name evidence="12" type="primary">ADORA2B</name>
    <name evidence="12" type="ORF">AOXY_G27501</name>
</gene>
<evidence type="ECO:0000256" key="5">
    <source>
        <dbReference type="ARBA" id="ARBA00023040"/>
    </source>
</evidence>
<dbReference type="PANTHER" id="PTHR24246">
    <property type="entry name" value="OLFACTORY RECEPTOR AND ADENOSINE RECEPTOR"/>
    <property type="match status" value="1"/>
</dbReference>
<evidence type="ECO:0000256" key="6">
    <source>
        <dbReference type="ARBA" id="ARBA00023136"/>
    </source>
</evidence>
<evidence type="ECO:0000256" key="4">
    <source>
        <dbReference type="ARBA" id="ARBA00022989"/>
    </source>
</evidence>
<keyword evidence="7 12" id="KW-0675">Receptor</keyword>
<protein>
    <submittedName>
        <fullName evidence="12">Adenosine receptor A1-like</fullName>
    </submittedName>
</protein>
<evidence type="ECO:0000256" key="10">
    <source>
        <dbReference type="SAM" id="Phobius"/>
    </source>
</evidence>
<keyword evidence="8" id="KW-0325">Glycoprotein</keyword>
<keyword evidence="3 10" id="KW-0812">Transmembrane</keyword>
<feature type="transmembrane region" description="Helical" evidence="10">
    <location>
        <begin position="44"/>
        <end position="65"/>
    </location>
</feature>
<evidence type="ECO:0000256" key="3">
    <source>
        <dbReference type="ARBA" id="ARBA00022692"/>
    </source>
</evidence>
<keyword evidence="5" id="KW-0297">G-protein coupled receptor</keyword>
<keyword evidence="13" id="KW-1185">Reference proteome</keyword>
<keyword evidence="9" id="KW-0807">Transducer</keyword>
<dbReference type="PANTHER" id="PTHR24246:SF27">
    <property type="entry name" value="ADENOSINE RECEPTOR, ISOFORM A"/>
    <property type="match status" value="1"/>
</dbReference>
<dbReference type="InterPro" id="IPR017452">
    <property type="entry name" value="GPCR_Rhodpsn_7TM"/>
</dbReference>
<evidence type="ECO:0000256" key="9">
    <source>
        <dbReference type="ARBA" id="ARBA00023224"/>
    </source>
</evidence>
<dbReference type="AlphaFoldDB" id="A0AAD8CQ52"/>
<evidence type="ECO:0000313" key="13">
    <source>
        <dbReference type="Proteomes" id="UP001230051"/>
    </source>
</evidence>
<dbReference type="PRINTS" id="PR00237">
    <property type="entry name" value="GPCRRHODOPSN"/>
</dbReference>
<feature type="transmembrane region" description="Helical" evidence="10">
    <location>
        <begin position="311"/>
        <end position="329"/>
    </location>
</feature>
<dbReference type="InterPro" id="IPR000276">
    <property type="entry name" value="GPCR_Rhodpsn"/>
</dbReference>
<dbReference type="Gene3D" id="1.20.1070.10">
    <property type="entry name" value="Rhodopsin 7-helix transmembrane proteins"/>
    <property type="match status" value="1"/>
</dbReference>
<dbReference type="EMBL" id="JAGXEW010000032">
    <property type="protein sequence ID" value="KAK1155124.1"/>
    <property type="molecule type" value="Genomic_DNA"/>
</dbReference>
<comment type="subcellular location">
    <subcellularLocation>
        <location evidence="1">Cell membrane</location>
        <topology evidence="1">Multi-pass membrane protein</topology>
    </subcellularLocation>
</comment>
<keyword evidence="6 10" id="KW-0472">Membrane</keyword>
<organism evidence="12 13">
    <name type="scientific">Acipenser oxyrinchus oxyrinchus</name>
    <dbReference type="NCBI Taxonomy" id="40147"/>
    <lineage>
        <taxon>Eukaryota</taxon>
        <taxon>Metazoa</taxon>
        <taxon>Chordata</taxon>
        <taxon>Craniata</taxon>
        <taxon>Vertebrata</taxon>
        <taxon>Euteleostomi</taxon>
        <taxon>Actinopterygii</taxon>
        <taxon>Chondrostei</taxon>
        <taxon>Acipenseriformes</taxon>
        <taxon>Acipenseridae</taxon>
        <taxon>Acipenser</taxon>
    </lineage>
</organism>
<proteinExistence type="predicted"/>
<evidence type="ECO:0000256" key="7">
    <source>
        <dbReference type="ARBA" id="ARBA00023170"/>
    </source>
</evidence>
<sequence length="359" mass="40041">MEYLMTGYIVLESVLAVLVISINLLVCTTVYLHKEMRSLTSCLIACLAVADLGVGALGIPFSVMLSLRRTLCFYTCLFMACFPLVTAQFSVLVILVIAVNTHLKTRLRSRRVRAVYQVLVNKRRLLAAVFLCWLASVLAGFTPLMGWNRLQSFGEDQGNRSALTSSGPSERSIIGQHLPYGGFLSKVYVRYRRNQTYAQIHASHLGPCSLEAVVSPEYLVYFHFLAGTLLPLVASLALYTDLFFCQVRGQLPSPRETHAPCRPAKRRENRTARTLLLMLALFSLCSLPRHLTSTMRLFRPTCSLPSWLPPLTALLSHLNSLACPLLYAARRREFGAAMLSVLGRGLSRGRPSNKVYPRV</sequence>
<dbReference type="Proteomes" id="UP001230051">
    <property type="component" value="Unassembled WGS sequence"/>
</dbReference>
<evidence type="ECO:0000256" key="1">
    <source>
        <dbReference type="ARBA" id="ARBA00004651"/>
    </source>
</evidence>
<dbReference type="Pfam" id="PF00001">
    <property type="entry name" value="7tm_1"/>
    <property type="match status" value="2"/>
</dbReference>
<dbReference type="GO" id="GO:0005886">
    <property type="term" value="C:plasma membrane"/>
    <property type="evidence" value="ECO:0007669"/>
    <property type="project" value="UniProtKB-SubCell"/>
</dbReference>
<evidence type="ECO:0000256" key="2">
    <source>
        <dbReference type="ARBA" id="ARBA00022475"/>
    </source>
</evidence>
<feature type="transmembrane region" description="Helical" evidence="10">
    <location>
        <begin position="6"/>
        <end position="32"/>
    </location>
</feature>
<name>A0AAD8CQ52_ACIOX</name>